<dbReference type="GO" id="GO:0004222">
    <property type="term" value="F:metalloendopeptidase activity"/>
    <property type="evidence" value="ECO:0007669"/>
    <property type="project" value="UniProtKB-UniRule"/>
</dbReference>
<dbReference type="OrthoDB" id="5862166at2759"/>
<evidence type="ECO:0000259" key="3">
    <source>
        <dbReference type="PROSITE" id="PS51864"/>
    </source>
</evidence>
<reference evidence="4 5" key="1">
    <citation type="submission" date="2014-03" db="EMBL/GenBank/DDBJ databases">
        <title>Draft genome of the hookworm Oesophagostomum dentatum.</title>
        <authorList>
            <person name="Mitreva M."/>
        </authorList>
    </citation>
    <scope>NUCLEOTIDE SEQUENCE [LARGE SCALE GENOMIC DNA]</scope>
    <source>
        <strain evidence="4 5">OD-Hann</strain>
    </source>
</reference>
<evidence type="ECO:0000313" key="5">
    <source>
        <dbReference type="Proteomes" id="UP000053660"/>
    </source>
</evidence>
<dbReference type="PROSITE" id="PS51864">
    <property type="entry name" value="ASTACIN"/>
    <property type="match status" value="1"/>
</dbReference>
<keyword evidence="5" id="KW-1185">Reference proteome</keyword>
<keyword evidence="1 2" id="KW-0862">Zinc</keyword>
<dbReference type="Pfam" id="PF01400">
    <property type="entry name" value="Astacin"/>
    <property type="match status" value="1"/>
</dbReference>
<feature type="domain" description="Peptidase M12A" evidence="3">
    <location>
        <begin position="1"/>
        <end position="84"/>
    </location>
</feature>
<dbReference type="EMBL" id="KN586172">
    <property type="protein sequence ID" value="KHJ81736.1"/>
    <property type="molecule type" value="Genomic_DNA"/>
</dbReference>
<gene>
    <name evidence="4" type="ORF">OESDEN_18576</name>
</gene>
<dbReference type="PRINTS" id="PR00480">
    <property type="entry name" value="ASTACIN"/>
</dbReference>
<keyword evidence="1 2" id="KW-0479">Metal-binding</keyword>
<dbReference type="GO" id="GO:0008270">
    <property type="term" value="F:zinc ion binding"/>
    <property type="evidence" value="ECO:0007669"/>
    <property type="project" value="UniProtKB-UniRule"/>
</dbReference>
<protein>
    <recommendedName>
        <fullName evidence="2">Metalloendopeptidase</fullName>
        <ecNumber evidence="2">3.4.24.-</ecNumber>
    </recommendedName>
</protein>
<keyword evidence="1 2" id="KW-0482">Metalloprotease</keyword>
<feature type="binding site" evidence="1">
    <location>
        <position position="58"/>
    </location>
    <ligand>
        <name>Zn(2+)</name>
        <dbReference type="ChEBI" id="CHEBI:29105"/>
        <note>catalytic</note>
    </ligand>
</feature>
<comment type="cofactor">
    <cofactor evidence="1 2">
        <name>Zn(2+)</name>
        <dbReference type="ChEBI" id="CHEBI:29105"/>
    </cofactor>
    <text evidence="1 2">Binds 1 zinc ion per subunit.</text>
</comment>
<dbReference type="GO" id="GO:0006508">
    <property type="term" value="P:proteolysis"/>
    <property type="evidence" value="ECO:0007669"/>
    <property type="project" value="UniProtKB-KW"/>
</dbReference>
<evidence type="ECO:0000256" key="1">
    <source>
        <dbReference type="PROSITE-ProRule" id="PRU01211"/>
    </source>
</evidence>
<dbReference type="MEROPS" id="M12.310"/>
<dbReference type="InterPro" id="IPR024079">
    <property type="entry name" value="MetalloPept_cat_dom_sf"/>
</dbReference>
<name>A0A0B1SCX3_OESDE</name>
<dbReference type="EC" id="3.4.24.-" evidence="2"/>
<accession>A0A0B1SCX3</accession>
<feature type="binding site" evidence="1">
    <location>
        <position position="52"/>
    </location>
    <ligand>
        <name>Zn(2+)</name>
        <dbReference type="ChEBI" id="CHEBI:29105"/>
        <note>catalytic</note>
    </ligand>
</feature>
<organism evidence="4 5">
    <name type="scientific">Oesophagostomum dentatum</name>
    <name type="common">Nodular worm</name>
    <dbReference type="NCBI Taxonomy" id="61180"/>
    <lineage>
        <taxon>Eukaryota</taxon>
        <taxon>Metazoa</taxon>
        <taxon>Ecdysozoa</taxon>
        <taxon>Nematoda</taxon>
        <taxon>Chromadorea</taxon>
        <taxon>Rhabditida</taxon>
        <taxon>Rhabditina</taxon>
        <taxon>Rhabditomorpha</taxon>
        <taxon>Strongyloidea</taxon>
        <taxon>Strongylidae</taxon>
        <taxon>Oesophagostomum</taxon>
    </lineage>
</organism>
<evidence type="ECO:0000313" key="4">
    <source>
        <dbReference type="EMBL" id="KHJ81736.1"/>
    </source>
</evidence>
<dbReference type="Gene3D" id="3.40.390.10">
    <property type="entry name" value="Collagenase (Catalytic Domain)"/>
    <property type="match status" value="1"/>
</dbReference>
<dbReference type="Proteomes" id="UP000053660">
    <property type="component" value="Unassembled WGS sequence"/>
</dbReference>
<dbReference type="AlphaFoldDB" id="A0A0B1SCX3"/>
<comment type="caution">
    <text evidence="1">Lacks conserved residue(s) required for the propagation of feature annotation.</text>
</comment>
<feature type="binding site" evidence="1">
    <location>
        <position position="48"/>
    </location>
    <ligand>
        <name>Zn(2+)</name>
        <dbReference type="ChEBI" id="CHEBI:29105"/>
        <note>catalytic</note>
    </ligand>
</feature>
<dbReference type="PANTHER" id="PTHR10127:SF850">
    <property type="entry name" value="METALLOENDOPEPTIDASE"/>
    <property type="match status" value="1"/>
</dbReference>
<feature type="active site" evidence="1">
    <location>
        <position position="49"/>
    </location>
</feature>
<proteinExistence type="predicted"/>
<evidence type="ECO:0000256" key="2">
    <source>
        <dbReference type="RuleBase" id="RU361183"/>
    </source>
</evidence>
<dbReference type="PANTHER" id="PTHR10127">
    <property type="entry name" value="DISCOIDIN, CUB, EGF, LAMININ , AND ZINC METALLOPROTEASE DOMAIN CONTAINING"/>
    <property type="match status" value="1"/>
</dbReference>
<dbReference type="SUPFAM" id="SSF55486">
    <property type="entry name" value="Metalloproteases ('zincins'), catalytic domain"/>
    <property type="match status" value="1"/>
</dbReference>
<dbReference type="InterPro" id="IPR001506">
    <property type="entry name" value="Peptidase_M12A"/>
</dbReference>
<sequence length="84" mass="9613">MKTVSLAVDDKIRVTAEYPGCSSPVGKKGKEQLLMLGRNCQTFRNIAHELGHALGLFHIMQRHDRDDYITVKPKNIMVIFFLRN</sequence>
<keyword evidence="1 2" id="KW-0645">Protease</keyword>
<keyword evidence="1 2" id="KW-0378">Hydrolase</keyword>